<evidence type="ECO:0000313" key="11">
    <source>
        <dbReference type="Proteomes" id="UP000176951"/>
    </source>
</evidence>
<dbReference type="NCBIfam" id="TIGR00041">
    <property type="entry name" value="DTMP_kinase"/>
    <property type="match status" value="1"/>
</dbReference>
<name>A0A1G2PQZ6_9BACT</name>
<dbReference type="GO" id="GO:0005524">
    <property type="term" value="F:ATP binding"/>
    <property type="evidence" value="ECO:0007669"/>
    <property type="project" value="UniProtKB-UniRule"/>
</dbReference>
<evidence type="ECO:0000256" key="8">
    <source>
        <dbReference type="HAMAP-Rule" id="MF_00165"/>
    </source>
</evidence>
<dbReference type="GO" id="GO:0004798">
    <property type="term" value="F:dTMP kinase activity"/>
    <property type="evidence" value="ECO:0007669"/>
    <property type="project" value="UniProtKB-UniRule"/>
</dbReference>
<keyword evidence="4 8" id="KW-0547">Nucleotide-binding</keyword>
<proteinExistence type="inferred from homology"/>
<evidence type="ECO:0000313" key="10">
    <source>
        <dbReference type="EMBL" id="OHA50770.1"/>
    </source>
</evidence>
<dbReference type="EC" id="2.7.4.9" evidence="8"/>
<evidence type="ECO:0000256" key="6">
    <source>
        <dbReference type="ARBA" id="ARBA00022840"/>
    </source>
</evidence>
<dbReference type="SUPFAM" id="SSF52540">
    <property type="entry name" value="P-loop containing nucleoside triphosphate hydrolases"/>
    <property type="match status" value="1"/>
</dbReference>
<comment type="function">
    <text evidence="8">Phosphorylation of dTMP to form dTDP in both de novo and salvage pathways of dTTP synthesis.</text>
</comment>
<dbReference type="Gene3D" id="3.40.50.300">
    <property type="entry name" value="P-loop containing nucleotide triphosphate hydrolases"/>
    <property type="match status" value="1"/>
</dbReference>
<dbReference type="PANTHER" id="PTHR10344">
    <property type="entry name" value="THYMIDYLATE KINASE"/>
    <property type="match status" value="1"/>
</dbReference>
<keyword evidence="6 8" id="KW-0067">ATP-binding</keyword>
<comment type="caution">
    <text evidence="8">Lacks conserved residue(s) required for the propagation of feature annotation.</text>
</comment>
<dbReference type="InterPro" id="IPR027417">
    <property type="entry name" value="P-loop_NTPase"/>
</dbReference>
<dbReference type="GO" id="GO:0005737">
    <property type="term" value="C:cytoplasm"/>
    <property type="evidence" value="ECO:0007669"/>
    <property type="project" value="TreeGrafter"/>
</dbReference>
<dbReference type="InterPro" id="IPR039430">
    <property type="entry name" value="Thymidylate_kin-like_dom"/>
</dbReference>
<dbReference type="GO" id="GO:0006235">
    <property type="term" value="P:dTTP biosynthetic process"/>
    <property type="evidence" value="ECO:0007669"/>
    <property type="project" value="UniProtKB-UniRule"/>
</dbReference>
<dbReference type="HAMAP" id="MF_00165">
    <property type="entry name" value="Thymidylate_kinase"/>
    <property type="match status" value="1"/>
</dbReference>
<keyword evidence="3 8" id="KW-0545">Nucleotide biosynthesis</keyword>
<dbReference type="InterPro" id="IPR018094">
    <property type="entry name" value="Thymidylate_kinase"/>
</dbReference>
<dbReference type="GO" id="GO:0006233">
    <property type="term" value="P:dTDP biosynthetic process"/>
    <property type="evidence" value="ECO:0007669"/>
    <property type="project" value="InterPro"/>
</dbReference>
<gene>
    <name evidence="8" type="primary">tmk</name>
    <name evidence="10" type="ORF">A3A97_01610</name>
</gene>
<evidence type="ECO:0000256" key="2">
    <source>
        <dbReference type="ARBA" id="ARBA00022679"/>
    </source>
</evidence>
<dbReference type="Pfam" id="PF02223">
    <property type="entry name" value="Thymidylate_kin"/>
    <property type="match status" value="1"/>
</dbReference>
<keyword evidence="5 8" id="KW-0418">Kinase</keyword>
<dbReference type="PANTHER" id="PTHR10344:SF4">
    <property type="entry name" value="UMP-CMP KINASE 2, MITOCHONDRIAL"/>
    <property type="match status" value="1"/>
</dbReference>
<comment type="catalytic activity">
    <reaction evidence="7 8">
        <text>dTMP + ATP = dTDP + ADP</text>
        <dbReference type="Rhea" id="RHEA:13517"/>
        <dbReference type="ChEBI" id="CHEBI:30616"/>
        <dbReference type="ChEBI" id="CHEBI:58369"/>
        <dbReference type="ChEBI" id="CHEBI:63528"/>
        <dbReference type="ChEBI" id="CHEBI:456216"/>
        <dbReference type="EC" id="2.7.4.9"/>
    </reaction>
</comment>
<reference evidence="10 11" key="1">
    <citation type="journal article" date="2016" name="Nat. Commun.">
        <title>Thousands of microbial genomes shed light on interconnected biogeochemical processes in an aquifer system.</title>
        <authorList>
            <person name="Anantharaman K."/>
            <person name="Brown C.T."/>
            <person name="Hug L.A."/>
            <person name="Sharon I."/>
            <person name="Castelle C.J."/>
            <person name="Probst A.J."/>
            <person name="Thomas B.C."/>
            <person name="Singh A."/>
            <person name="Wilkins M.J."/>
            <person name="Karaoz U."/>
            <person name="Brodie E.L."/>
            <person name="Williams K.H."/>
            <person name="Hubbard S.S."/>
            <person name="Banfield J.F."/>
        </authorList>
    </citation>
    <scope>NUCLEOTIDE SEQUENCE [LARGE SCALE GENOMIC DNA]</scope>
</reference>
<evidence type="ECO:0000259" key="9">
    <source>
        <dbReference type="Pfam" id="PF02223"/>
    </source>
</evidence>
<organism evidence="10 11">
    <name type="scientific">Candidatus Terrybacteria bacterium RIFCSPLOWO2_01_FULL_40_23</name>
    <dbReference type="NCBI Taxonomy" id="1802366"/>
    <lineage>
        <taxon>Bacteria</taxon>
        <taxon>Candidatus Terryibacteriota</taxon>
    </lineage>
</organism>
<feature type="domain" description="Thymidylate kinase-like" evidence="9">
    <location>
        <begin position="13"/>
        <end position="198"/>
    </location>
</feature>
<comment type="similarity">
    <text evidence="1 8">Belongs to the thymidylate kinase family.</text>
</comment>
<dbReference type="CDD" id="cd01672">
    <property type="entry name" value="TMPK"/>
    <property type="match status" value="1"/>
</dbReference>
<evidence type="ECO:0000256" key="1">
    <source>
        <dbReference type="ARBA" id="ARBA00009776"/>
    </source>
</evidence>
<keyword evidence="2 8" id="KW-0808">Transferase</keyword>
<evidence type="ECO:0000256" key="4">
    <source>
        <dbReference type="ARBA" id="ARBA00022741"/>
    </source>
</evidence>
<protein>
    <recommendedName>
        <fullName evidence="8">Thymidylate kinase</fullName>
        <ecNumber evidence="8">2.7.4.9</ecNumber>
    </recommendedName>
    <alternativeName>
        <fullName evidence="8">dTMP kinase</fullName>
    </alternativeName>
</protein>
<evidence type="ECO:0000256" key="5">
    <source>
        <dbReference type="ARBA" id="ARBA00022777"/>
    </source>
</evidence>
<sequence length="217" mass="25007">MQPNPYTGLFIALEGMDGAGKETQAINICLWLKERGFTVIKTQEPWNGLGSQTYERLDRIVYRKAEERSPEEIQYLFIDNRREHLEQEIEPNLAAGIAEITERYAFSTVAYGAATSKVPIKTFLDKQDGFLFPDLTIILDLPVEISISRLPIERHLFEKQDILRKVRSNYFVLANIFSTSGVRIVDGNKSPEEVFGQIIQYLELIIAIKHQRFLREL</sequence>
<dbReference type="GO" id="GO:0006227">
    <property type="term" value="P:dUDP biosynthetic process"/>
    <property type="evidence" value="ECO:0007669"/>
    <property type="project" value="TreeGrafter"/>
</dbReference>
<dbReference type="Proteomes" id="UP000176951">
    <property type="component" value="Unassembled WGS sequence"/>
</dbReference>
<accession>A0A1G2PQZ6</accession>
<dbReference type="EMBL" id="MHSW01000029">
    <property type="protein sequence ID" value="OHA50770.1"/>
    <property type="molecule type" value="Genomic_DNA"/>
</dbReference>
<dbReference type="AlphaFoldDB" id="A0A1G2PQZ6"/>
<evidence type="ECO:0000256" key="3">
    <source>
        <dbReference type="ARBA" id="ARBA00022727"/>
    </source>
</evidence>
<evidence type="ECO:0000256" key="7">
    <source>
        <dbReference type="ARBA" id="ARBA00048743"/>
    </source>
</evidence>
<comment type="caution">
    <text evidence="10">The sequence shown here is derived from an EMBL/GenBank/DDBJ whole genome shotgun (WGS) entry which is preliminary data.</text>
</comment>